<proteinExistence type="predicted"/>
<dbReference type="RefSeq" id="WP_095795305.1">
    <property type="nucleotide sequence ID" value="NZ_NSFD01000059.1"/>
</dbReference>
<accession>A0A2A2ZAV7</accession>
<dbReference type="EMBL" id="NSFD01000059">
    <property type="protein sequence ID" value="PBA23594.1"/>
    <property type="molecule type" value="Genomic_DNA"/>
</dbReference>
<dbReference type="AlphaFoldDB" id="A0A2A2ZAV7"/>
<comment type="caution">
    <text evidence="1">The sequence shown here is derived from an EMBL/GenBank/DDBJ whole genome shotgun (WGS) entry which is preliminary data.</text>
</comment>
<evidence type="ECO:0000313" key="1">
    <source>
        <dbReference type="EMBL" id="PBA23594.1"/>
    </source>
</evidence>
<organism evidence="1 2">
    <name type="scientific">Mycobacterium avium</name>
    <dbReference type="NCBI Taxonomy" id="1764"/>
    <lineage>
        <taxon>Bacteria</taxon>
        <taxon>Bacillati</taxon>
        <taxon>Actinomycetota</taxon>
        <taxon>Actinomycetes</taxon>
        <taxon>Mycobacteriales</taxon>
        <taxon>Mycobacteriaceae</taxon>
        <taxon>Mycobacterium</taxon>
        <taxon>Mycobacterium avium complex (MAC)</taxon>
    </lineage>
</organism>
<protein>
    <submittedName>
        <fullName evidence="1">Uncharacterized protein</fullName>
    </submittedName>
</protein>
<gene>
    <name evidence="1" type="ORF">CKJ66_27510</name>
</gene>
<evidence type="ECO:0000313" key="2">
    <source>
        <dbReference type="Proteomes" id="UP000217768"/>
    </source>
</evidence>
<sequence length="138" mass="15503">MTDTAPTTNGVIRINYLTEFHHGDDAVLLTMDRTGLHQLQAALHTATNTGSSQLEHAGIVHQFHIQPAAADIELHPTHVTWQLDPTRAATIIDHLTSMGEQDHHACHQYVDDMHTPTDLLILSRDEYVDIIYPWEQPS</sequence>
<dbReference type="Proteomes" id="UP000217768">
    <property type="component" value="Unassembled WGS sequence"/>
</dbReference>
<name>A0A2A2ZAV7_MYCAV</name>
<reference evidence="1 2" key="1">
    <citation type="submission" date="2017-08" db="EMBL/GenBank/DDBJ databases">
        <title>Phylogenetic analysis of Mycobacterium avium complex whole genomes.</title>
        <authorList>
            <person name="Caverly L.J."/>
            <person name="Spilker T."/>
            <person name="Lipuma J."/>
        </authorList>
    </citation>
    <scope>NUCLEOTIDE SEQUENCE [LARGE SCALE GENOMIC DNA]</scope>
    <source>
        <strain evidence="1 2">FLAC0165</strain>
    </source>
</reference>